<dbReference type="PRINTS" id="PR00344">
    <property type="entry name" value="BCTRLSENSOR"/>
</dbReference>
<dbReference type="SMART" id="SM00387">
    <property type="entry name" value="HATPase_c"/>
    <property type="match status" value="1"/>
</dbReference>
<evidence type="ECO:0000313" key="11">
    <source>
        <dbReference type="Proteomes" id="UP000229098"/>
    </source>
</evidence>
<dbReference type="Gene3D" id="3.30.565.10">
    <property type="entry name" value="Histidine kinase-like ATPase, C-terminal domain"/>
    <property type="match status" value="1"/>
</dbReference>
<dbReference type="InterPro" id="IPR050736">
    <property type="entry name" value="Sensor_HK_Regulatory"/>
</dbReference>
<dbReference type="Gene3D" id="1.10.287.130">
    <property type="match status" value="1"/>
</dbReference>
<keyword evidence="5" id="KW-0418">Kinase</keyword>
<dbReference type="EC" id="2.7.13.3" evidence="2"/>
<dbReference type="Pfam" id="PF02518">
    <property type="entry name" value="HATPase_c"/>
    <property type="match status" value="1"/>
</dbReference>
<feature type="domain" description="Histidine kinase" evidence="9">
    <location>
        <begin position="96"/>
        <end position="314"/>
    </location>
</feature>
<keyword evidence="3" id="KW-0597">Phosphoprotein</keyword>
<dbReference type="PANTHER" id="PTHR43711">
    <property type="entry name" value="TWO-COMPONENT HISTIDINE KINASE"/>
    <property type="match status" value="1"/>
</dbReference>
<dbReference type="CDD" id="cd00082">
    <property type="entry name" value="HisKA"/>
    <property type="match status" value="1"/>
</dbReference>
<evidence type="ECO:0000256" key="8">
    <source>
        <dbReference type="SAM" id="Phobius"/>
    </source>
</evidence>
<gene>
    <name evidence="10" type="ORF">COU90_01365</name>
</gene>
<feature type="region of interest" description="Disordered" evidence="7">
    <location>
        <begin position="321"/>
        <end position="342"/>
    </location>
</feature>
<organism evidence="10 11">
    <name type="scientific">Candidatus Ryanbacteria bacterium CG10_big_fil_rev_8_21_14_0_10_43_42</name>
    <dbReference type="NCBI Taxonomy" id="1974864"/>
    <lineage>
        <taxon>Bacteria</taxon>
        <taxon>Candidatus Ryaniibacteriota</taxon>
    </lineage>
</organism>
<dbReference type="AlphaFoldDB" id="A0A2M8KXR5"/>
<keyword evidence="6" id="KW-0902">Two-component regulatory system</keyword>
<name>A0A2M8KXR5_9BACT</name>
<evidence type="ECO:0000256" key="2">
    <source>
        <dbReference type="ARBA" id="ARBA00012438"/>
    </source>
</evidence>
<feature type="transmembrane region" description="Helical" evidence="8">
    <location>
        <begin position="60"/>
        <end position="80"/>
    </location>
</feature>
<protein>
    <recommendedName>
        <fullName evidence="2">histidine kinase</fullName>
        <ecNumber evidence="2">2.7.13.3</ecNumber>
    </recommendedName>
</protein>
<keyword evidence="8" id="KW-0472">Membrane</keyword>
<accession>A0A2M8KXR5</accession>
<keyword evidence="8" id="KW-0812">Transmembrane</keyword>
<keyword evidence="4" id="KW-0808">Transferase</keyword>
<dbReference type="Proteomes" id="UP000229098">
    <property type="component" value="Unassembled WGS sequence"/>
</dbReference>
<comment type="catalytic activity">
    <reaction evidence="1">
        <text>ATP + protein L-histidine = ADP + protein N-phospho-L-histidine.</text>
        <dbReference type="EC" id="2.7.13.3"/>
    </reaction>
</comment>
<dbReference type="PROSITE" id="PS50109">
    <property type="entry name" value="HIS_KIN"/>
    <property type="match status" value="1"/>
</dbReference>
<dbReference type="InterPro" id="IPR036890">
    <property type="entry name" value="HATPase_C_sf"/>
</dbReference>
<evidence type="ECO:0000256" key="4">
    <source>
        <dbReference type="ARBA" id="ARBA00022679"/>
    </source>
</evidence>
<sequence>MTIHNIFRELNISEQCARYHVVLWACPHFLFIIMGIVIICAILGTFIAAERYATPEITLIVVPGVTAVLFALSHIIIRSFEQMAEAARAKAEFVSIASHQLRSPLTSVKWQLEVLLEEKNYLPEVREQLEMINNQNDVMLRLVNDLLAVSRIDNDQLSLTLKPLSIADLTADIVTAYRDAATKSEITLAIEDIPSDLPLTMGDAIYTRWVVQNLVDNAIRYSYPGTTATISLRKEKKYVRWSITNKGISIPYEDQGRIFEKFFRARTSIKWQTEGSGLGLYVAKAIVTGAGGSMGFTSAEDKHTTFWFTLPITPKKTLLHADSTKTDSSQVPSKVTKRDVTI</sequence>
<evidence type="ECO:0000313" key="10">
    <source>
        <dbReference type="EMBL" id="PJE64687.1"/>
    </source>
</evidence>
<evidence type="ECO:0000256" key="1">
    <source>
        <dbReference type="ARBA" id="ARBA00000085"/>
    </source>
</evidence>
<dbReference type="SUPFAM" id="SSF55874">
    <property type="entry name" value="ATPase domain of HSP90 chaperone/DNA topoisomerase II/histidine kinase"/>
    <property type="match status" value="1"/>
</dbReference>
<dbReference type="Pfam" id="PF00512">
    <property type="entry name" value="HisKA"/>
    <property type="match status" value="1"/>
</dbReference>
<evidence type="ECO:0000256" key="5">
    <source>
        <dbReference type="ARBA" id="ARBA00022777"/>
    </source>
</evidence>
<evidence type="ECO:0000256" key="7">
    <source>
        <dbReference type="SAM" id="MobiDB-lite"/>
    </source>
</evidence>
<dbReference type="SMART" id="SM00388">
    <property type="entry name" value="HisKA"/>
    <property type="match status" value="1"/>
</dbReference>
<dbReference type="InterPro" id="IPR003661">
    <property type="entry name" value="HisK_dim/P_dom"/>
</dbReference>
<dbReference type="GO" id="GO:0000155">
    <property type="term" value="F:phosphorelay sensor kinase activity"/>
    <property type="evidence" value="ECO:0007669"/>
    <property type="project" value="InterPro"/>
</dbReference>
<dbReference type="InterPro" id="IPR005467">
    <property type="entry name" value="His_kinase_dom"/>
</dbReference>
<dbReference type="InterPro" id="IPR003594">
    <property type="entry name" value="HATPase_dom"/>
</dbReference>
<evidence type="ECO:0000259" key="9">
    <source>
        <dbReference type="PROSITE" id="PS50109"/>
    </source>
</evidence>
<dbReference type="PANTHER" id="PTHR43711:SF1">
    <property type="entry name" value="HISTIDINE KINASE 1"/>
    <property type="match status" value="1"/>
</dbReference>
<proteinExistence type="predicted"/>
<evidence type="ECO:0000256" key="3">
    <source>
        <dbReference type="ARBA" id="ARBA00022553"/>
    </source>
</evidence>
<comment type="caution">
    <text evidence="10">The sequence shown here is derived from an EMBL/GenBank/DDBJ whole genome shotgun (WGS) entry which is preliminary data.</text>
</comment>
<dbReference type="InterPro" id="IPR004358">
    <property type="entry name" value="Sig_transdc_His_kin-like_C"/>
</dbReference>
<evidence type="ECO:0000256" key="6">
    <source>
        <dbReference type="ARBA" id="ARBA00023012"/>
    </source>
</evidence>
<dbReference type="EMBL" id="PFEF01000004">
    <property type="protein sequence ID" value="PJE64687.1"/>
    <property type="molecule type" value="Genomic_DNA"/>
</dbReference>
<dbReference type="SUPFAM" id="SSF47384">
    <property type="entry name" value="Homodimeric domain of signal transducing histidine kinase"/>
    <property type="match status" value="1"/>
</dbReference>
<reference evidence="11" key="1">
    <citation type="submission" date="2017-09" db="EMBL/GenBank/DDBJ databases">
        <title>Depth-based differentiation of microbial function through sediment-hosted aquifers and enrichment of novel symbionts in the deep terrestrial subsurface.</title>
        <authorList>
            <person name="Probst A.J."/>
            <person name="Ladd B."/>
            <person name="Jarett J.K."/>
            <person name="Geller-Mcgrath D.E."/>
            <person name="Sieber C.M.K."/>
            <person name="Emerson J.B."/>
            <person name="Anantharaman K."/>
            <person name="Thomas B.C."/>
            <person name="Malmstrom R."/>
            <person name="Stieglmeier M."/>
            <person name="Klingl A."/>
            <person name="Woyke T."/>
            <person name="Ryan C.M."/>
            <person name="Banfield J.F."/>
        </authorList>
    </citation>
    <scope>NUCLEOTIDE SEQUENCE [LARGE SCALE GENOMIC DNA]</scope>
</reference>
<keyword evidence="8" id="KW-1133">Transmembrane helix</keyword>
<dbReference type="InterPro" id="IPR036097">
    <property type="entry name" value="HisK_dim/P_sf"/>
</dbReference>
<feature type="transmembrane region" description="Helical" evidence="8">
    <location>
        <begin position="21"/>
        <end position="48"/>
    </location>
</feature>